<protein>
    <submittedName>
        <fullName evidence="1">Uncharacterized protein</fullName>
    </submittedName>
</protein>
<evidence type="ECO:0000313" key="2">
    <source>
        <dbReference type="Proteomes" id="UP000008514"/>
    </source>
</evidence>
<dbReference type="AlphaFoldDB" id="K4IJG6"/>
<sequence length="48" mass="5451">MFKPSLFSLISLKALGQKEQINILCKSMPFIFQKVEAIQPTGRNNAIR</sequence>
<dbReference type="HOGENOM" id="CLU_3156983_0_0_10"/>
<reference evidence="1" key="1">
    <citation type="submission" date="2006-03" db="EMBL/GenBank/DDBJ databases">
        <authorList>
            <person name="Bowman J."/>
            <person name="Ferriera S."/>
            <person name="Johnson J."/>
            <person name="Kravitz S."/>
            <person name="Halpern A."/>
            <person name="Remington K."/>
            <person name="Beeson K."/>
            <person name="Tran B."/>
            <person name="Rogers Y.-H."/>
            <person name="Friedman R."/>
            <person name="Venter J.C."/>
        </authorList>
    </citation>
    <scope>NUCLEOTIDE SEQUENCE [LARGE SCALE GENOMIC DNA]</scope>
    <source>
        <strain evidence="1">ATCC 700755</strain>
    </source>
</reference>
<keyword evidence="2" id="KW-1185">Reference proteome</keyword>
<accession>K4IJG6</accession>
<dbReference type="Proteomes" id="UP000008514">
    <property type="component" value="Chromosome"/>
</dbReference>
<dbReference type="KEGG" id="ptq:P700755_002489"/>
<organism evidence="1 2">
    <name type="scientific">Psychroflexus torquis (strain ATCC 700755 / CIP 106069 / ACAM 623)</name>
    <dbReference type="NCBI Taxonomy" id="313595"/>
    <lineage>
        <taxon>Bacteria</taxon>
        <taxon>Pseudomonadati</taxon>
        <taxon>Bacteroidota</taxon>
        <taxon>Flavobacteriia</taxon>
        <taxon>Flavobacteriales</taxon>
        <taxon>Flavobacteriaceae</taxon>
        <taxon>Psychroflexus</taxon>
    </lineage>
</organism>
<evidence type="ECO:0000313" key="1">
    <source>
        <dbReference type="EMBL" id="AFU69251.1"/>
    </source>
</evidence>
<reference evidence="1" key="2">
    <citation type="submission" date="2012-09" db="EMBL/GenBank/DDBJ databases">
        <title>The complete sequence of Psychroflexus torquis an extreme psychrophile from sea-ice that is stimulated by light.</title>
        <authorList>
            <person name="Feng S."/>
            <person name="Powell S.M."/>
            <person name="Bowman J.P."/>
        </authorList>
    </citation>
    <scope>NUCLEOTIDE SEQUENCE [LARGE SCALE GENOMIC DNA]</scope>
    <source>
        <strain evidence="1">ATCC 700755</strain>
    </source>
</reference>
<proteinExistence type="predicted"/>
<dbReference type="EMBL" id="CP003879">
    <property type="protein sequence ID" value="AFU69251.1"/>
    <property type="molecule type" value="Genomic_DNA"/>
</dbReference>
<gene>
    <name evidence="1" type="ordered locus">P700755_002489</name>
</gene>
<name>K4IJG6_PSYTT</name>